<sequence length="135" mass="15596">MRVEKKAKQVLRFTGARVGSCPMSISGTVSVGFIIDLRWMELQRQWLDIDTVKRLQPAFADIEEIQRNGLFVGYQSHSFVKDFLIKQLNFTESKLKSYSIVPEKYDEALSKRIQNGGVAAIFNEIPYIKRFLAKY</sequence>
<dbReference type="AlphaFoldDB" id="A0A6A6K5S3"/>
<evidence type="ECO:0000313" key="2">
    <source>
        <dbReference type="Proteomes" id="UP000467840"/>
    </source>
</evidence>
<name>A0A6A6K5S3_HEVBR</name>
<gene>
    <name evidence="1" type="ORF">GH714_016718</name>
</gene>
<evidence type="ECO:0000313" key="1">
    <source>
        <dbReference type="EMBL" id="KAF2283874.1"/>
    </source>
</evidence>
<accession>A0A6A6K5S3</accession>
<proteinExistence type="predicted"/>
<evidence type="ECO:0008006" key="3">
    <source>
        <dbReference type="Google" id="ProtNLM"/>
    </source>
</evidence>
<protein>
    <recommendedName>
        <fullName evidence="3">Solute-binding protein family 3/N-terminal domain-containing protein</fullName>
    </recommendedName>
</protein>
<dbReference type="Proteomes" id="UP000467840">
    <property type="component" value="Chromosome 12"/>
</dbReference>
<organism evidence="1 2">
    <name type="scientific">Hevea brasiliensis</name>
    <name type="common">Para rubber tree</name>
    <name type="synonym">Siphonia brasiliensis</name>
    <dbReference type="NCBI Taxonomy" id="3981"/>
    <lineage>
        <taxon>Eukaryota</taxon>
        <taxon>Viridiplantae</taxon>
        <taxon>Streptophyta</taxon>
        <taxon>Embryophyta</taxon>
        <taxon>Tracheophyta</taxon>
        <taxon>Spermatophyta</taxon>
        <taxon>Magnoliopsida</taxon>
        <taxon>eudicotyledons</taxon>
        <taxon>Gunneridae</taxon>
        <taxon>Pentapetalae</taxon>
        <taxon>rosids</taxon>
        <taxon>fabids</taxon>
        <taxon>Malpighiales</taxon>
        <taxon>Euphorbiaceae</taxon>
        <taxon>Crotonoideae</taxon>
        <taxon>Micrandreae</taxon>
        <taxon>Hevea</taxon>
    </lineage>
</organism>
<dbReference type="EMBL" id="JAAGAX010000018">
    <property type="protein sequence ID" value="KAF2283874.1"/>
    <property type="molecule type" value="Genomic_DNA"/>
</dbReference>
<reference evidence="1 2" key="1">
    <citation type="journal article" date="2020" name="Mol. Plant">
        <title>The Chromosome-Based Rubber Tree Genome Provides New Insights into Spurge Genome Evolution and Rubber Biosynthesis.</title>
        <authorList>
            <person name="Liu J."/>
            <person name="Shi C."/>
            <person name="Shi C.C."/>
            <person name="Li W."/>
            <person name="Zhang Q.J."/>
            <person name="Zhang Y."/>
            <person name="Li K."/>
            <person name="Lu H.F."/>
            <person name="Shi C."/>
            <person name="Zhu S.T."/>
            <person name="Xiao Z.Y."/>
            <person name="Nan H."/>
            <person name="Yue Y."/>
            <person name="Zhu X.G."/>
            <person name="Wu Y."/>
            <person name="Hong X.N."/>
            <person name="Fan G.Y."/>
            <person name="Tong Y."/>
            <person name="Zhang D."/>
            <person name="Mao C.L."/>
            <person name="Liu Y.L."/>
            <person name="Hao S.J."/>
            <person name="Liu W.Q."/>
            <person name="Lv M.Q."/>
            <person name="Zhang H.B."/>
            <person name="Liu Y."/>
            <person name="Hu-Tang G.R."/>
            <person name="Wang J.P."/>
            <person name="Wang J.H."/>
            <person name="Sun Y.H."/>
            <person name="Ni S.B."/>
            <person name="Chen W.B."/>
            <person name="Zhang X.C."/>
            <person name="Jiao Y.N."/>
            <person name="Eichler E.E."/>
            <person name="Li G.H."/>
            <person name="Liu X."/>
            <person name="Gao L.Z."/>
        </authorList>
    </citation>
    <scope>NUCLEOTIDE SEQUENCE [LARGE SCALE GENOMIC DNA]</scope>
    <source>
        <strain evidence="2">cv. GT1</strain>
        <tissue evidence="1">Leaf</tissue>
    </source>
</reference>
<keyword evidence="2" id="KW-1185">Reference proteome</keyword>
<comment type="caution">
    <text evidence="1">The sequence shown here is derived from an EMBL/GenBank/DDBJ whole genome shotgun (WGS) entry which is preliminary data.</text>
</comment>